<dbReference type="Proteomes" id="UP000031668">
    <property type="component" value="Unassembled WGS sequence"/>
</dbReference>
<proteinExistence type="predicted"/>
<organism evidence="1 2">
    <name type="scientific">Thelohanellus kitauei</name>
    <name type="common">Myxosporean</name>
    <dbReference type="NCBI Taxonomy" id="669202"/>
    <lineage>
        <taxon>Eukaryota</taxon>
        <taxon>Metazoa</taxon>
        <taxon>Cnidaria</taxon>
        <taxon>Myxozoa</taxon>
        <taxon>Myxosporea</taxon>
        <taxon>Bivalvulida</taxon>
        <taxon>Platysporina</taxon>
        <taxon>Myxobolidae</taxon>
        <taxon>Thelohanellus</taxon>
    </lineage>
</organism>
<reference evidence="1 2" key="1">
    <citation type="journal article" date="2014" name="Genome Biol. Evol.">
        <title>The genome of the myxosporean Thelohanellus kitauei shows adaptations to nutrient acquisition within its fish host.</title>
        <authorList>
            <person name="Yang Y."/>
            <person name="Xiong J."/>
            <person name="Zhou Z."/>
            <person name="Huo F."/>
            <person name="Miao W."/>
            <person name="Ran C."/>
            <person name="Liu Y."/>
            <person name="Zhang J."/>
            <person name="Feng J."/>
            <person name="Wang M."/>
            <person name="Wang M."/>
            <person name="Wang L."/>
            <person name="Yao B."/>
        </authorList>
    </citation>
    <scope>NUCLEOTIDE SEQUENCE [LARGE SCALE GENOMIC DNA]</scope>
    <source>
        <strain evidence="1">Wuqing</strain>
    </source>
</reference>
<evidence type="ECO:0000313" key="2">
    <source>
        <dbReference type="Proteomes" id="UP000031668"/>
    </source>
</evidence>
<gene>
    <name evidence="1" type="ORF">RF11_06406</name>
</gene>
<sequence>MHSLLVSFSSGIEAFRDEERVSVNLERAVSNFRNSKENTSAPELRCIIHDLIFTSFYFDGGSFARWLFWNSRRVSSSNNAGNRENCFCSDHSSDLAYKEKRKSHVSALDAPEKGFRVSY</sequence>
<protein>
    <submittedName>
        <fullName evidence="1">Uncharacterized protein</fullName>
    </submittedName>
</protein>
<name>A0A0C2NEY8_THEKT</name>
<keyword evidence="2" id="KW-1185">Reference proteome</keyword>
<dbReference type="EMBL" id="JWZT01001161">
    <property type="protein sequence ID" value="KII72577.1"/>
    <property type="molecule type" value="Genomic_DNA"/>
</dbReference>
<evidence type="ECO:0000313" key="1">
    <source>
        <dbReference type="EMBL" id="KII72577.1"/>
    </source>
</evidence>
<comment type="caution">
    <text evidence="1">The sequence shown here is derived from an EMBL/GenBank/DDBJ whole genome shotgun (WGS) entry which is preliminary data.</text>
</comment>
<dbReference type="AlphaFoldDB" id="A0A0C2NEY8"/>
<accession>A0A0C2NEY8</accession>